<gene>
    <name evidence="7" type="primary">rsmB</name>
    <name evidence="7" type="ORF">Pan189_42890</name>
</gene>
<dbReference type="InterPro" id="IPR006027">
    <property type="entry name" value="NusB_RsmB_TIM44"/>
</dbReference>
<dbReference type="InterPro" id="IPR023267">
    <property type="entry name" value="RCMT"/>
</dbReference>
<feature type="binding site" evidence="5">
    <location>
        <position position="310"/>
    </location>
    <ligand>
        <name>S-adenosyl-L-methionine</name>
        <dbReference type="ChEBI" id="CHEBI:59789"/>
    </ligand>
</feature>
<dbReference type="InterPro" id="IPR035926">
    <property type="entry name" value="NusB-like_sf"/>
</dbReference>
<keyword evidence="4 5" id="KW-0694">RNA-binding</keyword>
<evidence type="ECO:0000256" key="5">
    <source>
        <dbReference type="PROSITE-ProRule" id="PRU01023"/>
    </source>
</evidence>
<proteinExistence type="inferred from homology"/>
<dbReference type="Pfam" id="PF01029">
    <property type="entry name" value="NusB"/>
    <property type="match status" value="1"/>
</dbReference>
<keyword evidence="3 5" id="KW-0949">S-adenosyl-L-methionine</keyword>
<feature type="active site" description="Nucleophile" evidence="5">
    <location>
        <position position="407"/>
    </location>
</feature>
<dbReference type="Pfam" id="PF22458">
    <property type="entry name" value="RsmF-B_ferredox"/>
    <property type="match status" value="1"/>
</dbReference>
<dbReference type="PROSITE" id="PS51686">
    <property type="entry name" value="SAM_MT_RSMB_NOP"/>
    <property type="match status" value="1"/>
</dbReference>
<dbReference type="EMBL" id="CP036268">
    <property type="protein sequence ID" value="QDT39877.1"/>
    <property type="molecule type" value="Genomic_DNA"/>
</dbReference>
<feature type="domain" description="SAM-dependent MTase RsmB/NOP-type" evidence="6">
    <location>
        <begin position="197"/>
        <end position="454"/>
    </location>
</feature>
<keyword evidence="8" id="KW-1185">Reference proteome</keyword>
<keyword evidence="2 5" id="KW-0808">Transferase</keyword>
<dbReference type="PANTHER" id="PTHR22807">
    <property type="entry name" value="NOP2 YEAST -RELATED NOL1/NOP2/FMU SUN DOMAIN-CONTAINING"/>
    <property type="match status" value="1"/>
</dbReference>
<comment type="caution">
    <text evidence="5">Lacks conserved residue(s) required for the propagation of feature annotation.</text>
</comment>
<dbReference type="GO" id="GO:0001510">
    <property type="term" value="P:RNA methylation"/>
    <property type="evidence" value="ECO:0007669"/>
    <property type="project" value="InterPro"/>
</dbReference>
<dbReference type="Gene3D" id="3.40.50.150">
    <property type="entry name" value="Vaccinia Virus protein VP39"/>
    <property type="match status" value="1"/>
</dbReference>
<dbReference type="SUPFAM" id="SSF48013">
    <property type="entry name" value="NusB-like"/>
    <property type="match status" value="1"/>
</dbReference>
<protein>
    <submittedName>
        <fullName evidence="7">Ribosomal RNA small subunit methyltransferase B</fullName>
        <ecNumber evidence="7">2.1.1.176</ecNumber>
    </submittedName>
</protein>
<keyword evidence="1 5" id="KW-0489">Methyltransferase</keyword>
<evidence type="ECO:0000313" key="7">
    <source>
        <dbReference type="EMBL" id="QDT39877.1"/>
    </source>
</evidence>
<dbReference type="Proteomes" id="UP000317318">
    <property type="component" value="Chromosome"/>
</dbReference>
<dbReference type="SUPFAM" id="SSF53335">
    <property type="entry name" value="S-adenosyl-L-methionine-dependent methyltransferases"/>
    <property type="match status" value="1"/>
</dbReference>
<dbReference type="Gene3D" id="1.10.940.10">
    <property type="entry name" value="NusB-like"/>
    <property type="match status" value="1"/>
</dbReference>
<dbReference type="GO" id="GO:0006355">
    <property type="term" value="P:regulation of DNA-templated transcription"/>
    <property type="evidence" value="ECO:0007669"/>
    <property type="project" value="InterPro"/>
</dbReference>
<dbReference type="CDD" id="cd02440">
    <property type="entry name" value="AdoMet_MTases"/>
    <property type="match status" value="1"/>
</dbReference>
<evidence type="ECO:0000256" key="1">
    <source>
        <dbReference type="ARBA" id="ARBA00022603"/>
    </source>
</evidence>
<comment type="similarity">
    <text evidence="5">Belongs to the class I-like SAM-binding methyltransferase superfamily. RsmB/NOP family.</text>
</comment>
<evidence type="ECO:0000259" key="6">
    <source>
        <dbReference type="PROSITE" id="PS51686"/>
    </source>
</evidence>
<evidence type="ECO:0000313" key="8">
    <source>
        <dbReference type="Proteomes" id="UP000317318"/>
    </source>
</evidence>
<dbReference type="InterPro" id="IPR029063">
    <property type="entry name" value="SAM-dependent_MTases_sf"/>
</dbReference>
<evidence type="ECO:0000256" key="2">
    <source>
        <dbReference type="ARBA" id="ARBA00022679"/>
    </source>
</evidence>
<dbReference type="AlphaFoldDB" id="A0A517R7K9"/>
<dbReference type="OrthoDB" id="9810297at2"/>
<dbReference type="Pfam" id="PF01189">
    <property type="entry name" value="Methyltr_RsmB-F"/>
    <property type="match status" value="1"/>
</dbReference>
<organism evidence="7 8">
    <name type="scientific">Stratiformator vulcanicus</name>
    <dbReference type="NCBI Taxonomy" id="2527980"/>
    <lineage>
        <taxon>Bacteria</taxon>
        <taxon>Pseudomonadati</taxon>
        <taxon>Planctomycetota</taxon>
        <taxon>Planctomycetia</taxon>
        <taxon>Planctomycetales</taxon>
        <taxon>Planctomycetaceae</taxon>
        <taxon>Stratiformator</taxon>
    </lineage>
</organism>
<dbReference type="GO" id="GO:0008173">
    <property type="term" value="F:RNA methyltransferase activity"/>
    <property type="evidence" value="ECO:0007669"/>
    <property type="project" value="InterPro"/>
</dbReference>
<dbReference type="InterPro" id="IPR049560">
    <property type="entry name" value="MeTrfase_RsmB-F_NOP2_cat"/>
</dbReference>
<sequence>MTEAPPTARDIAYEVLTDRRRDVFAQDRLDGYFQRREVRDDDRRLATEIVYGIIRRQATLDAILRACSSRSRFKTEAELWTLLRIGVYQMAMLDTIPPHAAVHETIEVVKRRKKDRWIGFANAVLRKATVLVTDMAADEPGRDTFPLAGGGFRRCAEPVFPDPAKDPVGYFCDAFSFPRWMSERWMKRFGRDDLHEIGRYFDHAVPPSLRVNSLKGSREALLEEFQAAGVACRAGAHPLSIRLARPMVIDRLPGFAEGRFTVQDETAMSAADTLAPQPGQRILDLCAAPGTKTTHLAELMRNEGELVATDLSDNRVRRIERGCRRLSLTIVNAIAILESGEGIPPGEFDGVLVDAPCTNSGVLGKRPEARWRLKPSDATVLSEIQRKLLARALERTRSGGRVLYSTCSIEPEENEQVVQAVLSGRDEWRLESSRLFLPGRPSDGGFQALLVRDA</sequence>
<dbReference type="InterPro" id="IPR054728">
    <property type="entry name" value="RsmB-like_ferredoxin"/>
</dbReference>
<dbReference type="Gene3D" id="3.30.70.1170">
    <property type="entry name" value="Sun protein, domain 3"/>
    <property type="match status" value="1"/>
</dbReference>
<dbReference type="PRINTS" id="PR02008">
    <property type="entry name" value="RCMTFAMILY"/>
</dbReference>
<dbReference type="RefSeq" id="WP_145365986.1">
    <property type="nucleotide sequence ID" value="NZ_CP036268.1"/>
</dbReference>
<accession>A0A517R7K9</accession>
<dbReference type="EC" id="2.1.1.176" evidence="7"/>
<name>A0A517R7K9_9PLAN</name>
<dbReference type="KEGG" id="svp:Pan189_42890"/>
<feature type="binding site" evidence="5">
    <location>
        <position position="354"/>
    </location>
    <ligand>
        <name>S-adenosyl-L-methionine</name>
        <dbReference type="ChEBI" id="CHEBI:59789"/>
    </ligand>
</feature>
<reference evidence="7 8" key="1">
    <citation type="submission" date="2019-02" db="EMBL/GenBank/DDBJ databases">
        <title>Deep-cultivation of Planctomycetes and their phenomic and genomic characterization uncovers novel biology.</title>
        <authorList>
            <person name="Wiegand S."/>
            <person name="Jogler M."/>
            <person name="Boedeker C."/>
            <person name="Pinto D."/>
            <person name="Vollmers J."/>
            <person name="Rivas-Marin E."/>
            <person name="Kohn T."/>
            <person name="Peeters S.H."/>
            <person name="Heuer A."/>
            <person name="Rast P."/>
            <person name="Oberbeckmann S."/>
            <person name="Bunk B."/>
            <person name="Jeske O."/>
            <person name="Meyerdierks A."/>
            <person name="Storesund J.E."/>
            <person name="Kallscheuer N."/>
            <person name="Luecker S."/>
            <person name="Lage O.M."/>
            <person name="Pohl T."/>
            <person name="Merkel B.J."/>
            <person name="Hornburger P."/>
            <person name="Mueller R.-W."/>
            <person name="Bruemmer F."/>
            <person name="Labrenz M."/>
            <person name="Spormann A.M."/>
            <person name="Op den Camp H."/>
            <person name="Overmann J."/>
            <person name="Amann R."/>
            <person name="Jetten M.S.M."/>
            <person name="Mascher T."/>
            <person name="Medema M.H."/>
            <person name="Devos D.P."/>
            <person name="Kaster A.-K."/>
            <person name="Ovreas L."/>
            <person name="Rohde M."/>
            <person name="Galperin M.Y."/>
            <person name="Jogler C."/>
        </authorList>
    </citation>
    <scope>NUCLEOTIDE SEQUENCE [LARGE SCALE GENOMIC DNA]</scope>
    <source>
        <strain evidence="7 8">Pan189</strain>
    </source>
</reference>
<evidence type="ECO:0000256" key="3">
    <source>
        <dbReference type="ARBA" id="ARBA00022691"/>
    </source>
</evidence>
<dbReference type="GO" id="GO:0003723">
    <property type="term" value="F:RNA binding"/>
    <property type="evidence" value="ECO:0007669"/>
    <property type="project" value="UniProtKB-UniRule"/>
</dbReference>
<dbReference type="InterPro" id="IPR001678">
    <property type="entry name" value="MeTrfase_RsmB-F_NOP2_dom"/>
</dbReference>
<evidence type="ECO:0000256" key="4">
    <source>
        <dbReference type="ARBA" id="ARBA00022884"/>
    </source>
</evidence>
<dbReference type="PANTHER" id="PTHR22807:SF61">
    <property type="entry name" value="NOL1_NOP2_SUN FAMILY PROTEIN _ ANTITERMINATION NUSB DOMAIN-CONTAINING PROTEIN"/>
    <property type="match status" value="1"/>
</dbReference>